<dbReference type="Proteomes" id="UP000612585">
    <property type="component" value="Unassembled WGS sequence"/>
</dbReference>
<dbReference type="RefSeq" id="WP_203998775.1">
    <property type="nucleotide sequence ID" value="NZ_BOPG01000034.1"/>
</dbReference>
<dbReference type="EMBL" id="BOPG01000034">
    <property type="protein sequence ID" value="GIJ58283.1"/>
    <property type="molecule type" value="Genomic_DNA"/>
</dbReference>
<dbReference type="CDD" id="cd00161">
    <property type="entry name" value="beta-trefoil_Ricin-like"/>
    <property type="match status" value="1"/>
</dbReference>
<accession>A0A8J3ZBL6</accession>
<proteinExistence type="predicted"/>
<evidence type="ECO:0000313" key="3">
    <source>
        <dbReference type="EMBL" id="GIJ58283.1"/>
    </source>
</evidence>
<dbReference type="SUPFAM" id="SSF50370">
    <property type="entry name" value="Ricin B-like lectins"/>
    <property type="match status" value="1"/>
</dbReference>
<feature type="domain" description="Ricin B lectin" evidence="2">
    <location>
        <begin position="34"/>
        <end position="182"/>
    </location>
</feature>
<sequence>MKALTTRRLAAALLAMACAATGVVVSAGPARAEWPFVHIQNYNGGKCLQPTSAVPNALVVQRSCDGTSWLQQWDATQPIAGSSDFVLRNRAYPDLCLDIAANSMEEVVDGVPLQVFWCDPVTWPGERWPRAGRVRVPDYYQFYSRIATSLCIDVRNNSTSNGAQVILSSCWVGDVSQAWRFRIF</sequence>
<dbReference type="InterPro" id="IPR035992">
    <property type="entry name" value="Ricin_B-like_lectins"/>
</dbReference>
<evidence type="ECO:0000256" key="1">
    <source>
        <dbReference type="SAM" id="SignalP"/>
    </source>
</evidence>
<dbReference type="Pfam" id="PF00652">
    <property type="entry name" value="Ricin_B_lectin"/>
    <property type="match status" value="1"/>
</dbReference>
<protein>
    <recommendedName>
        <fullName evidence="2">Ricin B lectin domain-containing protein</fullName>
    </recommendedName>
</protein>
<gene>
    <name evidence="3" type="ORF">Vau01_057990</name>
</gene>
<dbReference type="PROSITE" id="PS50231">
    <property type="entry name" value="RICIN_B_LECTIN"/>
    <property type="match status" value="1"/>
</dbReference>
<dbReference type="AlphaFoldDB" id="A0A8J3ZBL6"/>
<dbReference type="SMART" id="SM00458">
    <property type="entry name" value="RICIN"/>
    <property type="match status" value="1"/>
</dbReference>
<keyword evidence="1" id="KW-0732">Signal</keyword>
<keyword evidence="4" id="KW-1185">Reference proteome</keyword>
<name>A0A8J3ZBL6_9ACTN</name>
<evidence type="ECO:0000259" key="2">
    <source>
        <dbReference type="SMART" id="SM00458"/>
    </source>
</evidence>
<comment type="caution">
    <text evidence="3">The sequence shown here is derived from an EMBL/GenBank/DDBJ whole genome shotgun (WGS) entry which is preliminary data.</text>
</comment>
<dbReference type="Gene3D" id="2.80.10.50">
    <property type="match status" value="2"/>
</dbReference>
<feature type="signal peptide" evidence="1">
    <location>
        <begin position="1"/>
        <end position="32"/>
    </location>
</feature>
<feature type="chain" id="PRO_5035146254" description="Ricin B lectin domain-containing protein" evidence="1">
    <location>
        <begin position="33"/>
        <end position="184"/>
    </location>
</feature>
<evidence type="ECO:0000313" key="4">
    <source>
        <dbReference type="Proteomes" id="UP000612585"/>
    </source>
</evidence>
<dbReference type="InterPro" id="IPR000772">
    <property type="entry name" value="Ricin_B_lectin"/>
</dbReference>
<reference evidence="3" key="1">
    <citation type="submission" date="2021-01" db="EMBL/GenBank/DDBJ databases">
        <title>Whole genome shotgun sequence of Virgisporangium aurantiacum NBRC 16421.</title>
        <authorList>
            <person name="Komaki H."/>
            <person name="Tamura T."/>
        </authorList>
    </citation>
    <scope>NUCLEOTIDE SEQUENCE</scope>
    <source>
        <strain evidence="3">NBRC 16421</strain>
    </source>
</reference>
<organism evidence="3 4">
    <name type="scientific">Virgisporangium aurantiacum</name>
    <dbReference type="NCBI Taxonomy" id="175570"/>
    <lineage>
        <taxon>Bacteria</taxon>
        <taxon>Bacillati</taxon>
        <taxon>Actinomycetota</taxon>
        <taxon>Actinomycetes</taxon>
        <taxon>Micromonosporales</taxon>
        <taxon>Micromonosporaceae</taxon>
        <taxon>Virgisporangium</taxon>
    </lineage>
</organism>